<reference evidence="5" key="1">
    <citation type="submission" date="2021-01" db="EMBL/GenBank/DDBJ databases">
        <title>Phytophthora aleatoria, a newly-described species from Pinus radiata is distinct from Phytophthora cactorum isolates based on comparative genomics.</title>
        <authorList>
            <person name="Mcdougal R."/>
            <person name="Panda P."/>
            <person name="Williams N."/>
            <person name="Studholme D.J."/>
        </authorList>
    </citation>
    <scope>NUCLEOTIDE SEQUENCE</scope>
    <source>
        <strain evidence="5">NZFS 4037</strain>
    </source>
</reference>
<dbReference type="GO" id="GO:0055088">
    <property type="term" value="P:lipid homeostasis"/>
    <property type="evidence" value="ECO:0007669"/>
    <property type="project" value="TreeGrafter"/>
</dbReference>
<evidence type="ECO:0000313" key="5">
    <source>
        <dbReference type="EMBL" id="KAG6961052.1"/>
    </source>
</evidence>
<accession>A0A8J5MFZ6</accession>
<keyword evidence="6" id="KW-1185">Reference proteome</keyword>
<keyword evidence="3" id="KW-1133">Transmembrane helix</keyword>
<proteinExistence type="inferred from homology"/>
<comment type="similarity">
    <text evidence="1">Belongs to the peptidase S33 family. ABHD4/ABHD5 subfamily.</text>
</comment>
<dbReference type="GO" id="GO:0052689">
    <property type="term" value="F:carboxylic ester hydrolase activity"/>
    <property type="evidence" value="ECO:0007669"/>
    <property type="project" value="TreeGrafter"/>
</dbReference>
<feature type="transmembrane region" description="Helical" evidence="3">
    <location>
        <begin position="118"/>
        <end position="135"/>
    </location>
</feature>
<dbReference type="GO" id="GO:0042171">
    <property type="term" value="F:lysophosphatidic acid acyltransferase activity"/>
    <property type="evidence" value="ECO:0007669"/>
    <property type="project" value="TreeGrafter"/>
</dbReference>
<feature type="transmembrane region" description="Helical" evidence="3">
    <location>
        <begin position="78"/>
        <end position="97"/>
    </location>
</feature>
<feature type="domain" description="AB hydrolase-1" evidence="4">
    <location>
        <begin position="164"/>
        <end position="373"/>
    </location>
</feature>
<evidence type="ECO:0000259" key="4">
    <source>
        <dbReference type="Pfam" id="PF00561"/>
    </source>
</evidence>
<feature type="transmembrane region" description="Helical" evidence="3">
    <location>
        <begin position="12"/>
        <end position="41"/>
    </location>
</feature>
<dbReference type="InterPro" id="IPR000073">
    <property type="entry name" value="AB_hydrolase_1"/>
</dbReference>
<sequence>MAGQDPVKRPRIAAWKIVAVLAILVLLTPVWIAFGCMGALLTLPSSAITKTGLRVLAVLGSWLYVQVAFASSEGDVDNLWVKLELGGWIVALLLVQWKFNQILVFHIRQKPEECRMDVAGSAILAILVAVSAILWKRNQEVLAQRQILSLHFHSVVYHKWEYVNDIMIEALEKWRKELKIYKFYLGGHSMGAMFATSYTVKYPGRVQHLALISPAGVGHPPAPKRLPMGLRIFRSVWKLRLTPMSVARYAGPLGPRLVRFITSVRVSVMPKTSCIRRGLIPLEALAAYWYNNWALERSGEIAMHSHLLPGVYAKRPLCEMLTPENIQIPITFIYGGGPDWMSSSHGEKVAKTLDNVQVVLVPGAGHQLFMDNAPAFNEMLLAGNRDVNAEAVLLAAGVATEGRLWQWVPASYAKLEEAERKILTRAIPTPFEMKKVAQLGTVVVPCSDEKKRENAKNLVLIHGFAGGNAVWAMNLEKLSKHFNVYAVEWIGVGRSDRPDFNFKDYDSADDFVVGSFEKWQQEIKLESFDLCGHSMGAIFASSYALKHPEQVNHLVLASPAGVPHPPPPPDPTTEEGKATNRSWLRRMVFSAWENGVTPMSLARFVGPYGPKLVQNVVHRRTSFMSEGSAMRDGRVDLNELGEYIYHNWALKPSGERAMTTHLAPGAHAVRPLVDTLLPENVKMPLTFIYGEYDWMDYRNGLGIVDRFKEQGRATDLYRVPNGGHQMFMENPDEFSRILIDSLAR</sequence>
<comment type="caution">
    <text evidence="5">The sequence shown here is derived from an EMBL/GenBank/DDBJ whole genome shotgun (WGS) entry which is preliminary data.</text>
</comment>
<gene>
    <name evidence="5" type="ORF">JG688_00009297</name>
</gene>
<dbReference type="PANTHER" id="PTHR42886:SF29">
    <property type="entry name" value="PUMMELIG, ISOFORM A"/>
    <property type="match status" value="1"/>
</dbReference>
<dbReference type="AlphaFoldDB" id="A0A8J5MFZ6"/>
<dbReference type="Proteomes" id="UP000709295">
    <property type="component" value="Unassembled WGS sequence"/>
</dbReference>
<name>A0A8J5MFZ6_9STRA</name>
<dbReference type="Pfam" id="PF00561">
    <property type="entry name" value="Abhydrolase_1"/>
    <property type="match status" value="2"/>
</dbReference>
<keyword evidence="3" id="KW-0472">Membrane</keyword>
<keyword evidence="3" id="KW-0812">Transmembrane</keyword>
<dbReference type="PANTHER" id="PTHR42886">
    <property type="entry name" value="RE40534P-RELATED"/>
    <property type="match status" value="1"/>
</dbReference>
<dbReference type="EMBL" id="JAENGY010000527">
    <property type="protein sequence ID" value="KAG6961052.1"/>
    <property type="molecule type" value="Genomic_DNA"/>
</dbReference>
<feature type="domain" description="AB hydrolase-1" evidence="4">
    <location>
        <begin position="458"/>
        <end position="731"/>
    </location>
</feature>
<dbReference type="GO" id="GO:0006654">
    <property type="term" value="P:phosphatidic acid biosynthetic process"/>
    <property type="evidence" value="ECO:0007669"/>
    <property type="project" value="TreeGrafter"/>
</dbReference>
<protein>
    <recommendedName>
        <fullName evidence="4">AB hydrolase-1 domain-containing protein</fullName>
    </recommendedName>
</protein>
<evidence type="ECO:0000256" key="1">
    <source>
        <dbReference type="ARBA" id="ARBA00038097"/>
    </source>
</evidence>
<evidence type="ECO:0000256" key="2">
    <source>
        <dbReference type="SAM" id="MobiDB-lite"/>
    </source>
</evidence>
<feature type="region of interest" description="Disordered" evidence="2">
    <location>
        <begin position="559"/>
        <end position="579"/>
    </location>
</feature>
<evidence type="ECO:0000313" key="6">
    <source>
        <dbReference type="Proteomes" id="UP000709295"/>
    </source>
</evidence>
<evidence type="ECO:0000256" key="3">
    <source>
        <dbReference type="SAM" id="Phobius"/>
    </source>
</evidence>
<feature type="compositionally biased region" description="Pro residues" evidence="2">
    <location>
        <begin position="562"/>
        <end position="571"/>
    </location>
</feature>
<organism evidence="5 6">
    <name type="scientific">Phytophthora aleatoria</name>
    <dbReference type="NCBI Taxonomy" id="2496075"/>
    <lineage>
        <taxon>Eukaryota</taxon>
        <taxon>Sar</taxon>
        <taxon>Stramenopiles</taxon>
        <taxon>Oomycota</taxon>
        <taxon>Peronosporomycetes</taxon>
        <taxon>Peronosporales</taxon>
        <taxon>Peronosporaceae</taxon>
        <taxon>Phytophthora</taxon>
    </lineage>
</organism>